<organism evidence="3 4">
    <name type="scientific">Wenzhouxiangella sediminis</name>
    <dbReference type="NCBI Taxonomy" id="1792836"/>
    <lineage>
        <taxon>Bacteria</taxon>
        <taxon>Pseudomonadati</taxon>
        <taxon>Pseudomonadota</taxon>
        <taxon>Gammaproteobacteria</taxon>
        <taxon>Chromatiales</taxon>
        <taxon>Wenzhouxiangellaceae</taxon>
        <taxon>Wenzhouxiangella</taxon>
    </lineage>
</organism>
<dbReference type="Pfam" id="PF13428">
    <property type="entry name" value="TPR_14"/>
    <property type="match status" value="1"/>
</dbReference>
<dbReference type="SUPFAM" id="SSF48452">
    <property type="entry name" value="TPR-like"/>
    <property type="match status" value="1"/>
</dbReference>
<dbReference type="Gene3D" id="1.25.40.10">
    <property type="entry name" value="Tetratricopeptide repeat domain"/>
    <property type="match status" value="1"/>
</dbReference>
<feature type="domain" description="LysM" evidence="2">
    <location>
        <begin position="120"/>
        <end position="167"/>
    </location>
</feature>
<comment type="caution">
    <text evidence="3">The sequence shown here is derived from an EMBL/GenBank/DDBJ whole genome shotgun (WGS) entry which is preliminary data.</text>
</comment>
<feature type="region of interest" description="Disordered" evidence="1">
    <location>
        <begin position="41"/>
        <end position="64"/>
    </location>
</feature>
<feature type="region of interest" description="Disordered" evidence="1">
    <location>
        <begin position="175"/>
        <end position="199"/>
    </location>
</feature>
<dbReference type="InterPro" id="IPR036779">
    <property type="entry name" value="LysM_dom_sf"/>
</dbReference>
<proteinExistence type="predicted"/>
<dbReference type="Pfam" id="PF01476">
    <property type="entry name" value="LysM"/>
    <property type="match status" value="1"/>
</dbReference>
<dbReference type="SMART" id="SM00257">
    <property type="entry name" value="LysM"/>
    <property type="match status" value="1"/>
</dbReference>
<dbReference type="EMBL" id="QUZK01000012">
    <property type="protein sequence ID" value="RFF32210.1"/>
    <property type="molecule type" value="Genomic_DNA"/>
</dbReference>
<accession>A0A3E1KBW8</accession>
<keyword evidence="4" id="KW-1185">Reference proteome</keyword>
<dbReference type="InterPro" id="IPR011990">
    <property type="entry name" value="TPR-like_helical_dom_sf"/>
</dbReference>
<dbReference type="AlphaFoldDB" id="A0A3E1KBW8"/>
<reference evidence="3 4" key="1">
    <citation type="submission" date="2018-08" db="EMBL/GenBank/DDBJ databases">
        <title>Wenzhouxiangella salilacus sp. nov., a novel bacterium isolated from a saline lake in Xinjiang Province, China.</title>
        <authorList>
            <person name="Han S."/>
        </authorList>
    </citation>
    <scope>NUCLEOTIDE SEQUENCE [LARGE SCALE GENOMIC DNA]</scope>
    <source>
        <strain evidence="3 4">XDB06</strain>
    </source>
</reference>
<evidence type="ECO:0000256" key="1">
    <source>
        <dbReference type="SAM" id="MobiDB-lite"/>
    </source>
</evidence>
<evidence type="ECO:0000259" key="2">
    <source>
        <dbReference type="PROSITE" id="PS51782"/>
    </source>
</evidence>
<dbReference type="PROSITE" id="PS51257">
    <property type="entry name" value="PROKAR_LIPOPROTEIN"/>
    <property type="match status" value="1"/>
</dbReference>
<gene>
    <name evidence="3" type="ORF">DZC52_01715</name>
</gene>
<sequence length="396" mass="42779">MMNRRGSSMPNSPLSLARLLVILMTCLALAGCQLWPFKRPGSAGEQPPGQPGAHTGSEVESAPGADSIGRAMTLLQNGEEARAETVLSAILEQNPGSPTAKLLLAQIRQPPEELLGESFEEIEVRPGDSLSAIAGRTIDNELLFYSLARLNGIEVPRLLRPGQRIRVPVVEPVGTVESPSVPESGRQDAGASDQEQDEVRAGAELPATARRLIEREQYRQAYALLLSSARAGNLQAEGDALLARAAVALAQAACRDDDPGEALKALNQASPWLGTNAEEGPFALQREHVEARFSLGRAEQELARGSYDAAFDALVSARELAADLTETHGGKLERVETALIEHYHDGALSAWRDQRVDLSIELWERVVTIDPAFEPAVRYLERARRAKEELKALGQG</sequence>
<dbReference type="Gene3D" id="3.10.350.10">
    <property type="entry name" value="LysM domain"/>
    <property type="match status" value="1"/>
</dbReference>
<dbReference type="Proteomes" id="UP000260351">
    <property type="component" value="Unassembled WGS sequence"/>
</dbReference>
<dbReference type="CDD" id="cd00118">
    <property type="entry name" value="LysM"/>
    <property type="match status" value="1"/>
</dbReference>
<dbReference type="InterPro" id="IPR018392">
    <property type="entry name" value="LysM"/>
</dbReference>
<dbReference type="PROSITE" id="PS51782">
    <property type="entry name" value="LYSM"/>
    <property type="match status" value="1"/>
</dbReference>
<evidence type="ECO:0000313" key="3">
    <source>
        <dbReference type="EMBL" id="RFF32210.1"/>
    </source>
</evidence>
<dbReference type="OrthoDB" id="5947215at2"/>
<evidence type="ECO:0000313" key="4">
    <source>
        <dbReference type="Proteomes" id="UP000260351"/>
    </source>
</evidence>
<protein>
    <submittedName>
        <fullName evidence="3">LysM domain-containing protein</fullName>
    </submittedName>
</protein>
<name>A0A3E1KBW8_9GAMM</name>